<sequence>MNCSSGIISNGGGGGLTFYECEQLRMDSIQFRECRGREGNDIRSSCWTASELTSNVTNCDSTSGSPSWYFNTSKESNDSLIPQTTTTRTLKSIVSSLEADGVSATLLATVSGSVRGTMLVLVDNTDSEDERTANSAPAIQRLLSFAFASPSTTSSLTVRCGDWEILQLGQSTPNPPRLMGVLCRSGTGLNHVWLGLVGRGVVAGMYNCWTILGNWKMPEKRQTKCEPFLQLQIVSCHSTTLPFVAMLGVLWENDRPSAVDPMSENVLDCQTY</sequence>
<keyword evidence="2" id="KW-1185">Reference proteome</keyword>
<dbReference type="EMBL" id="JARBJD010000025">
    <property type="protein sequence ID" value="KAK2960069.1"/>
    <property type="molecule type" value="Genomic_DNA"/>
</dbReference>
<evidence type="ECO:0000313" key="2">
    <source>
        <dbReference type="Proteomes" id="UP001281761"/>
    </source>
</evidence>
<protein>
    <submittedName>
        <fullName evidence="1">Uncharacterized protein</fullName>
    </submittedName>
</protein>
<reference evidence="1 2" key="1">
    <citation type="journal article" date="2022" name="bioRxiv">
        <title>Genomics of Preaxostyla Flagellates Illuminates Evolutionary Transitions and the Path Towards Mitochondrial Loss.</title>
        <authorList>
            <person name="Novak L.V.F."/>
            <person name="Treitli S.C."/>
            <person name="Pyrih J."/>
            <person name="Halakuc P."/>
            <person name="Pipaliya S.V."/>
            <person name="Vacek V."/>
            <person name="Brzon O."/>
            <person name="Soukal P."/>
            <person name="Eme L."/>
            <person name="Dacks J.B."/>
            <person name="Karnkowska A."/>
            <person name="Elias M."/>
            <person name="Hampl V."/>
        </authorList>
    </citation>
    <scope>NUCLEOTIDE SEQUENCE [LARGE SCALE GENOMIC DNA]</scope>
    <source>
        <strain evidence="1">NAU3</strain>
        <tissue evidence="1">Gut</tissue>
    </source>
</reference>
<comment type="caution">
    <text evidence="1">The sequence shown here is derived from an EMBL/GenBank/DDBJ whole genome shotgun (WGS) entry which is preliminary data.</text>
</comment>
<accession>A0ABQ9Y8P3</accession>
<evidence type="ECO:0000313" key="1">
    <source>
        <dbReference type="EMBL" id="KAK2960069.1"/>
    </source>
</evidence>
<proteinExistence type="predicted"/>
<dbReference type="Proteomes" id="UP001281761">
    <property type="component" value="Unassembled WGS sequence"/>
</dbReference>
<organism evidence="1 2">
    <name type="scientific">Blattamonas nauphoetae</name>
    <dbReference type="NCBI Taxonomy" id="2049346"/>
    <lineage>
        <taxon>Eukaryota</taxon>
        <taxon>Metamonada</taxon>
        <taxon>Preaxostyla</taxon>
        <taxon>Oxymonadida</taxon>
        <taxon>Blattamonas</taxon>
    </lineage>
</organism>
<name>A0ABQ9Y8P3_9EUKA</name>
<gene>
    <name evidence="1" type="ORF">BLNAU_4952</name>
</gene>